<sequence length="66" mass="7457">MFWRRRAYPRSATKAGGFLQGFGGHEWRGVGVRKRDDKGENIGHAFNTRFKAAHFCEGLKHQAVPG</sequence>
<dbReference type="KEGG" id="bge:BC1002_0646"/>
<reference evidence="1 2" key="1">
    <citation type="submission" date="2010-04" db="EMBL/GenBank/DDBJ databases">
        <title>Complete sequence of chromosome 1 of Burkholderia sp. CCGE1002.</title>
        <authorList>
            <consortium name="US DOE Joint Genome Institute"/>
            <person name="Lucas S."/>
            <person name="Copeland A."/>
            <person name="Lapidus A."/>
            <person name="Cheng J.-F."/>
            <person name="Bruce D."/>
            <person name="Goodwin L."/>
            <person name="Pitluck S."/>
            <person name="Chertkov O."/>
            <person name="Detter J.C."/>
            <person name="Han C."/>
            <person name="Tapia R."/>
            <person name="Land M."/>
            <person name="Hauser L."/>
            <person name="Kyrpides N."/>
            <person name="Ovchinnikova G."/>
            <person name="Martinez-Romero E."/>
            <person name="Hernandez M.A.R."/>
            <person name="Tiedje J.M."/>
            <person name="Woyke T."/>
        </authorList>
    </citation>
    <scope>NUCLEOTIDE SEQUENCE [LARGE SCALE GENOMIC DNA]</scope>
    <source>
        <strain evidence="1 2">CCGE1002</strain>
    </source>
</reference>
<proteinExistence type="predicted"/>
<name>D5WCW6_PARAM</name>
<accession>D5WCW6</accession>
<dbReference type="EMBL" id="CP002013">
    <property type="protein sequence ID" value="ADG14745.1"/>
    <property type="molecule type" value="Genomic_DNA"/>
</dbReference>
<gene>
    <name evidence="1" type="ordered locus">BC1002_0646</name>
</gene>
<dbReference type="HOGENOM" id="CLU_2822873_0_0_4"/>
<dbReference type="STRING" id="640511.BC1002_0646"/>
<reference evidence="1 2" key="2">
    <citation type="journal article" date="2012" name="J. Bacteriol.">
        <title>Genome Sequences of Burkholderia sp. Strains CCGE1002 and H160, Isolated from Legume Nodules in Mexico and Brazil.</title>
        <authorList>
            <person name="Ormeno-Orrillo E."/>
            <person name="Rogel M.A."/>
            <person name="Chueire L.M."/>
            <person name="Tiedje J.M."/>
            <person name="Martinez-Romero E."/>
            <person name="Hungria M."/>
        </authorList>
    </citation>
    <scope>NUCLEOTIDE SEQUENCE [LARGE SCALE GENOMIC DNA]</scope>
    <source>
        <strain evidence="1 2">CCGE1002</strain>
    </source>
</reference>
<dbReference type="AlphaFoldDB" id="D5WCW6"/>
<dbReference type="Proteomes" id="UP000002190">
    <property type="component" value="Chromosome 1"/>
</dbReference>
<organism evidence="1 2">
    <name type="scientific">Paraburkholderia atlantica</name>
    <dbReference type="NCBI Taxonomy" id="2654982"/>
    <lineage>
        <taxon>Bacteria</taxon>
        <taxon>Pseudomonadati</taxon>
        <taxon>Pseudomonadota</taxon>
        <taxon>Betaproteobacteria</taxon>
        <taxon>Burkholderiales</taxon>
        <taxon>Burkholderiaceae</taxon>
        <taxon>Paraburkholderia</taxon>
    </lineage>
</organism>
<protein>
    <submittedName>
        <fullName evidence="1">Uncharacterized protein</fullName>
    </submittedName>
</protein>
<evidence type="ECO:0000313" key="1">
    <source>
        <dbReference type="EMBL" id="ADG14745.1"/>
    </source>
</evidence>
<evidence type="ECO:0000313" key="2">
    <source>
        <dbReference type="Proteomes" id="UP000002190"/>
    </source>
</evidence>